<accession>A0AAN6N645</accession>
<feature type="transmembrane region" description="Helical" evidence="1">
    <location>
        <begin position="31"/>
        <end position="53"/>
    </location>
</feature>
<keyword evidence="3" id="KW-1185">Reference proteome</keyword>
<evidence type="ECO:0000313" key="3">
    <source>
        <dbReference type="Proteomes" id="UP001303473"/>
    </source>
</evidence>
<organism evidence="2 3">
    <name type="scientific">Diplogelasinospora grovesii</name>
    <dbReference type="NCBI Taxonomy" id="303347"/>
    <lineage>
        <taxon>Eukaryota</taxon>
        <taxon>Fungi</taxon>
        <taxon>Dikarya</taxon>
        <taxon>Ascomycota</taxon>
        <taxon>Pezizomycotina</taxon>
        <taxon>Sordariomycetes</taxon>
        <taxon>Sordariomycetidae</taxon>
        <taxon>Sordariales</taxon>
        <taxon>Diplogelasinosporaceae</taxon>
        <taxon>Diplogelasinospora</taxon>
    </lineage>
</organism>
<sequence>KGKGTHKSAVVRFFFSFFFLLWSKHVLVHWIYTSSAVTFTFSLHVPILLYFLYSCRFF</sequence>
<dbReference type="AlphaFoldDB" id="A0AAN6N645"/>
<feature type="transmembrane region" description="Helical" evidence="1">
    <location>
        <begin position="9"/>
        <end position="25"/>
    </location>
</feature>
<protein>
    <submittedName>
        <fullName evidence="2">Uncharacterized protein</fullName>
    </submittedName>
</protein>
<evidence type="ECO:0000256" key="1">
    <source>
        <dbReference type="SAM" id="Phobius"/>
    </source>
</evidence>
<dbReference type="EMBL" id="MU853814">
    <property type="protein sequence ID" value="KAK3939251.1"/>
    <property type="molecule type" value="Genomic_DNA"/>
</dbReference>
<proteinExistence type="predicted"/>
<name>A0AAN6N645_9PEZI</name>
<keyword evidence="1" id="KW-0472">Membrane</keyword>
<comment type="caution">
    <text evidence="2">The sequence shown here is derived from an EMBL/GenBank/DDBJ whole genome shotgun (WGS) entry which is preliminary data.</text>
</comment>
<feature type="non-terminal residue" evidence="2">
    <location>
        <position position="1"/>
    </location>
</feature>
<gene>
    <name evidence="2" type="ORF">QBC46DRAFT_388254</name>
</gene>
<keyword evidence="1" id="KW-1133">Transmembrane helix</keyword>
<keyword evidence="1" id="KW-0812">Transmembrane</keyword>
<reference evidence="3" key="1">
    <citation type="journal article" date="2023" name="Mol. Phylogenet. Evol.">
        <title>Genome-scale phylogeny and comparative genomics of the fungal order Sordariales.</title>
        <authorList>
            <person name="Hensen N."/>
            <person name="Bonometti L."/>
            <person name="Westerberg I."/>
            <person name="Brannstrom I.O."/>
            <person name="Guillou S."/>
            <person name="Cros-Aarteil S."/>
            <person name="Calhoun S."/>
            <person name="Haridas S."/>
            <person name="Kuo A."/>
            <person name="Mondo S."/>
            <person name="Pangilinan J."/>
            <person name="Riley R."/>
            <person name="LaButti K."/>
            <person name="Andreopoulos B."/>
            <person name="Lipzen A."/>
            <person name="Chen C."/>
            <person name="Yan M."/>
            <person name="Daum C."/>
            <person name="Ng V."/>
            <person name="Clum A."/>
            <person name="Steindorff A."/>
            <person name="Ohm R.A."/>
            <person name="Martin F."/>
            <person name="Silar P."/>
            <person name="Natvig D.O."/>
            <person name="Lalanne C."/>
            <person name="Gautier V."/>
            <person name="Ament-Velasquez S.L."/>
            <person name="Kruys A."/>
            <person name="Hutchinson M.I."/>
            <person name="Powell A.J."/>
            <person name="Barry K."/>
            <person name="Miller A.N."/>
            <person name="Grigoriev I.V."/>
            <person name="Debuchy R."/>
            <person name="Gladieux P."/>
            <person name="Hiltunen Thoren M."/>
            <person name="Johannesson H."/>
        </authorList>
    </citation>
    <scope>NUCLEOTIDE SEQUENCE [LARGE SCALE GENOMIC DNA]</scope>
    <source>
        <strain evidence="3">CBS 340.73</strain>
    </source>
</reference>
<evidence type="ECO:0000313" key="2">
    <source>
        <dbReference type="EMBL" id="KAK3939251.1"/>
    </source>
</evidence>
<feature type="non-terminal residue" evidence="2">
    <location>
        <position position="58"/>
    </location>
</feature>
<dbReference type="Proteomes" id="UP001303473">
    <property type="component" value="Unassembled WGS sequence"/>
</dbReference>